<dbReference type="EMBL" id="ATLV01015024">
    <property type="status" value="NOT_ANNOTATED_CDS"/>
    <property type="molecule type" value="Genomic_DNA"/>
</dbReference>
<proteinExistence type="predicted"/>
<dbReference type="VEuPathDB" id="VectorBase:ASIC007330"/>
<dbReference type="EnsemblMetazoa" id="ASIC007330-RA">
    <property type="protein sequence ID" value="ASIC007330-PA"/>
    <property type="gene ID" value="ASIC007330"/>
</dbReference>
<dbReference type="EMBL" id="KE524999">
    <property type="protein sequence ID" value="KFB39947.1"/>
    <property type="molecule type" value="Genomic_DNA"/>
</dbReference>
<name>A0A084VPQ3_ANOSI</name>
<reference evidence="3" key="2">
    <citation type="submission" date="2020-05" db="UniProtKB">
        <authorList>
            <consortium name="EnsemblMetazoa"/>
        </authorList>
    </citation>
    <scope>IDENTIFICATION</scope>
</reference>
<feature type="region of interest" description="Disordered" evidence="1">
    <location>
        <begin position="1"/>
        <end position="33"/>
    </location>
</feature>
<dbReference type="AlphaFoldDB" id="A0A084VPQ3"/>
<keyword evidence="4" id="KW-1185">Reference proteome</keyword>
<organism evidence="2">
    <name type="scientific">Anopheles sinensis</name>
    <name type="common">Mosquito</name>
    <dbReference type="NCBI Taxonomy" id="74873"/>
    <lineage>
        <taxon>Eukaryota</taxon>
        <taxon>Metazoa</taxon>
        <taxon>Ecdysozoa</taxon>
        <taxon>Arthropoda</taxon>
        <taxon>Hexapoda</taxon>
        <taxon>Insecta</taxon>
        <taxon>Pterygota</taxon>
        <taxon>Neoptera</taxon>
        <taxon>Endopterygota</taxon>
        <taxon>Diptera</taxon>
        <taxon>Nematocera</taxon>
        <taxon>Culicoidea</taxon>
        <taxon>Culicidae</taxon>
        <taxon>Anophelinae</taxon>
        <taxon>Anopheles</taxon>
    </lineage>
</organism>
<evidence type="ECO:0000256" key="1">
    <source>
        <dbReference type="SAM" id="MobiDB-lite"/>
    </source>
</evidence>
<dbReference type="Proteomes" id="UP000030765">
    <property type="component" value="Unassembled WGS sequence"/>
</dbReference>
<sequence>MTEESYEMKTAPDVTQGTSAEGTGPIVGGIGTRRPSAAKLEPLLIPEQPCADHDQYAAPSLVAARLFKPVTVGFKNLSYSVRNGIFRKGLHAASLCGWPLAKH</sequence>
<protein>
    <submittedName>
        <fullName evidence="2 3">Abc transporter</fullName>
    </submittedName>
</protein>
<evidence type="ECO:0000313" key="2">
    <source>
        <dbReference type="EMBL" id="KFB39947.1"/>
    </source>
</evidence>
<accession>A0A084VPQ3</accession>
<evidence type="ECO:0000313" key="3">
    <source>
        <dbReference type="EnsemblMetazoa" id="ASIC007330-PA"/>
    </source>
</evidence>
<gene>
    <name evidence="2" type="ORF">ZHAS_00007330</name>
</gene>
<evidence type="ECO:0000313" key="4">
    <source>
        <dbReference type="Proteomes" id="UP000030765"/>
    </source>
</evidence>
<reference evidence="2 4" key="1">
    <citation type="journal article" date="2014" name="BMC Genomics">
        <title>Genome sequence of Anopheles sinensis provides insight into genetics basis of mosquito competence for malaria parasites.</title>
        <authorList>
            <person name="Zhou D."/>
            <person name="Zhang D."/>
            <person name="Ding G."/>
            <person name="Shi L."/>
            <person name="Hou Q."/>
            <person name="Ye Y."/>
            <person name="Xu Y."/>
            <person name="Zhou H."/>
            <person name="Xiong C."/>
            <person name="Li S."/>
            <person name="Yu J."/>
            <person name="Hong S."/>
            <person name="Yu X."/>
            <person name="Zou P."/>
            <person name="Chen C."/>
            <person name="Chang X."/>
            <person name="Wang W."/>
            <person name="Lv Y."/>
            <person name="Sun Y."/>
            <person name="Ma L."/>
            <person name="Shen B."/>
            <person name="Zhu C."/>
        </authorList>
    </citation>
    <scope>NUCLEOTIDE SEQUENCE [LARGE SCALE GENOMIC DNA]</scope>
</reference>